<comment type="similarity">
    <text evidence="2">Belongs to the CSL4 family.</text>
</comment>
<name>A0A7C4H891_THEPE</name>
<dbReference type="GO" id="GO:0000178">
    <property type="term" value="C:exosome (RNase complex)"/>
    <property type="evidence" value="ECO:0007669"/>
    <property type="project" value="UniProtKB-KW"/>
</dbReference>
<dbReference type="Pfam" id="PF14382">
    <property type="entry name" value="ECR1_N"/>
    <property type="match status" value="1"/>
</dbReference>
<dbReference type="NCBIfam" id="NF034126">
    <property type="entry name" value="PRK09521.1"/>
    <property type="match status" value="1"/>
</dbReference>
<dbReference type="InterPro" id="IPR012340">
    <property type="entry name" value="NA-bd_OB-fold"/>
</dbReference>
<keyword evidence="2" id="KW-0862">Zinc</keyword>
<dbReference type="InterPro" id="IPR039771">
    <property type="entry name" value="Csl4"/>
</dbReference>
<keyword evidence="1 2" id="KW-0271">Exosome</keyword>
<evidence type="ECO:0000313" key="4">
    <source>
        <dbReference type="EMBL" id="HGM46351.1"/>
    </source>
</evidence>
<reference evidence="4" key="1">
    <citation type="journal article" date="2020" name="mSystems">
        <title>Genome- and Community-Level Interaction Insights into Carbon Utilization and Element Cycling Functions of Hydrothermarchaeota in Hydrothermal Sediment.</title>
        <authorList>
            <person name="Zhou Z."/>
            <person name="Liu Y."/>
            <person name="Xu W."/>
            <person name="Pan J."/>
            <person name="Luo Z.H."/>
            <person name="Li M."/>
        </authorList>
    </citation>
    <scope>NUCLEOTIDE SEQUENCE</scope>
    <source>
        <strain evidence="4">SpSt-649</strain>
    </source>
</reference>
<dbReference type="Gene3D" id="2.40.50.140">
    <property type="entry name" value="Nucleic acid-binding proteins"/>
    <property type="match status" value="1"/>
</dbReference>
<feature type="binding site" evidence="2">
    <location>
        <position position="152"/>
    </location>
    <ligand>
        <name>Zn(2+)</name>
        <dbReference type="ChEBI" id="CHEBI:29105"/>
    </ligand>
</feature>
<feature type="binding site" evidence="2">
    <location>
        <position position="171"/>
    </location>
    <ligand>
        <name>Zn(2+)</name>
        <dbReference type="ChEBI" id="CHEBI:29105"/>
    </ligand>
</feature>
<dbReference type="GO" id="GO:0005737">
    <property type="term" value="C:cytoplasm"/>
    <property type="evidence" value="ECO:0007669"/>
    <property type="project" value="UniProtKB-SubCell"/>
</dbReference>
<dbReference type="PANTHER" id="PTHR12686:SF8">
    <property type="entry name" value="EXOSOME COMPLEX COMPONENT CSL4"/>
    <property type="match status" value="1"/>
</dbReference>
<comment type="caution">
    <text evidence="4">The sequence shown here is derived from an EMBL/GenBank/DDBJ whole genome shotgun (WGS) entry which is preliminary data.</text>
</comment>
<dbReference type="InterPro" id="IPR030850">
    <property type="entry name" value="Exosome_Csl4_arc"/>
</dbReference>
<keyword evidence="2" id="KW-0963">Cytoplasm</keyword>
<dbReference type="Gene3D" id="2.20.70.10">
    <property type="match status" value="1"/>
</dbReference>
<proteinExistence type="inferred from homology"/>
<organism evidence="4">
    <name type="scientific">Thermofilum pendens</name>
    <dbReference type="NCBI Taxonomy" id="2269"/>
    <lineage>
        <taxon>Archaea</taxon>
        <taxon>Thermoproteota</taxon>
        <taxon>Thermoprotei</taxon>
        <taxon>Thermofilales</taxon>
        <taxon>Thermofilaceae</taxon>
        <taxon>Thermofilum</taxon>
    </lineage>
</organism>
<dbReference type="Gene3D" id="2.40.50.100">
    <property type="match status" value="1"/>
</dbReference>
<comment type="subunit">
    <text evidence="2">Component of the archaeal exosome complex. Forms a trimer of Rrp4 and/or Csl4 subunits. The trimer associates with an hexameric ring-like arrangement composed of 3 Rrp41-Rrp42 heterodimers. Interacts with DnaG.</text>
</comment>
<dbReference type="SUPFAM" id="SSF50249">
    <property type="entry name" value="Nucleic acid-binding proteins"/>
    <property type="match status" value="1"/>
</dbReference>
<evidence type="ECO:0000259" key="3">
    <source>
        <dbReference type="Pfam" id="PF14382"/>
    </source>
</evidence>
<dbReference type="AlphaFoldDB" id="A0A7C4H891"/>
<keyword evidence="2" id="KW-0479">Metal-binding</keyword>
<dbReference type="HAMAP" id="MF_00975">
    <property type="entry name" value="Exosome_Csl4"/>
    <property type="match status" value="1"/>
</dbReference>
<comment type="function">
    <text evidence="2">Non-catalytic component of the exosome, which is a complex involved in RNA degradation. Increases the RNA binding and the efficiency of RNA degradation. Helpful for the interaction of the exosome with A-poor RNAs.</text>
</comment>
<dbReference type="InterPro" id="IPR025721">
    <property type="entry name" value="Exosome_cplx_N_dom"/>
</dbReference>
<dbReference type="EMBL" id="DTBQ01000033">
    <property type="protein sequence ID" value="HGM46351.1"/>
    <property type="molecule type" value="Genomic_DNA"/>
</dbReference>
<evidence type="ECO:0000256" key="1">
    <source>
        <dbReference type="ARBA" id="ARBA00022835"/>
    </source>
</evidence>
<sequence length="186" mass="20604">MAEVVTPGENLGYEEEFSAGENTYVHSESGLVRSKILGYLLRDWNARVLKVKPVKKIKYLMDKGDIVHTSVVGFKDTVVIVNIFFNESKNVFVPAQSTGIILASRISGWRVKLYKEVFGYGDIVRAVVVERGGPPYSLSTKGREFGVILAKCPKCSSTLVKRGPALICPNCKTRAKRKVSSKYIVT</sequence>
<dbReference type="SUPFAM" id="SSF110324">
    <property type="entry name" value="Ribosomal L27 protein-like"/>
    <property type="match status" value="1"/>
</dbReference>
<dbReference type="GO" id="GO:0008270">
    <property type="term" value="F:zinc ion binding"/>
    <property type="evidence" value="ECO:0007669"/>
    <property type="project" value="UniProtKB-UniRule"/>
</dbReference>
<protein>
    <recommendedName>
        <fullName evidence="2">Exosome complex component Csl4</fullName>
    </recommendedName>
</protein>
<dbReference type="GO" id="GO:0006396">
    <property type="term" value="P:RNA processing"/>
    <property type="evidence" value="ECO:0007669"/>
    <property type="project" value="InterPro"/>
</dbReference>
<evidence type="ECO:0000256" key="2">
    <source>
        <dbReference type="HAMAP-Rule" id="MF_00975"/>
    </source>
</evidence>
<comment type="subcellular location">
    <subcellularLocation>
        <location evidence="2">Cytoplasm</location>
    </subcellularLocation>
</comment>
<gene>
    <name evidence="2" type="primary">csl4</name>
    <name evidence="4" type="ORF">ENU21_01180</name>
</gene>
<dbReference type="GO" id="GO:0006401">
    <property type="term" value="P:RNA catabolic process"/>
    <property type="evidence" value="ECO:0007669"/>
    <property type="project" value="UniProtKB-UniRule"/>
</dbReference>
<feature type="domain" description="Exosome complex component N-terminal" evidence="3">
    <location>
        <begin position="4"/>
        <end position="42"/>
    </location>
</feature>
<feature type="binding site" evidence="2">
    <location>
        <position position="168"/>
    </location>
    <ligand>
        <name>Zn(2+)</name>
        <dbReference type="ChEBI" id="CHEBI:29105"/>
    </ligand>
</feature>
<dbReference type="PANTHER" id="PTHR12686">
    <property type="entry name" value="3'-5' EXORIBONUCLEASE CSL4-RELATED"/>
    <property type="match status" value="1"/>
</dbReference>
<accession>A0A7C4H891</accession>
<feature type="binding site" evidence="2">
    <location>
        <position position="155"/>
    </location>
    <ligand>
        <name>Zn(2+)</name>
        <dbReference type="ChEBI" id="CHEBI:29105"/>
    </ligand>
</feature>